<gene>
    <name evidence="1" type="ORF">H9821_04680</name>
</gene>
<sequence length="129" mass="13543">MDSPIPYLLALCKTLGLPAYSAATTSLPEKYIFIQLASSIPLPNGPALLASDNSISISAIAPTRAEAEKTSRTLIEAIIEAHENATVHAGTSTALAEVVSFPVVLPSVEAARQKASYQCAFTMRLILAS</sequence>
<evidence type="ECO:0000313" key="2">
    <source>
        <dbReference type="Proteomes" id="UP000824134"/>
    </source>
</evidence>
<accession>A0A9D1ZSH8</accession>
<dbReference type="AlphaFoldDB" id="A0A9D1ZSH8"/>
<comment type="caution">
    <text evidence="1">The sequence shown here is derived from an EMBL/GenBank/DDBJ whole genome shotgun (WGS) entry which is preliminary data.</text>
</comment>
<proteinExistence type="predicted"/>
<dbReference type="Proteomes" id="UP000824134">
    <property type="component" value="Unassembled WGS sequence"/>
</dbReference>
<reference evidence="1" key="2">
    <citation type="submission" date="2021-04" db="EMBL/GenBank/DDBJ databases">
        <authorList>
            <person name="Gilroy R."/>
        </authorList>
    </citation>
    <scope>NUCLEOTIDE SEQUENCE</scope>
    <source>
        <strain evidence="1">ChiHjej12B11-9195</strain>
    </source>
</reference>
<organism evidence="1 2">
    <name type="scientific">Candidatus Rothia avicola</name>
    <dbReference type="NCBI Taxonomy" id="2840478"/>
    <lineage>
        <taxon>Bacteria</taxon>
        <taxon>Bacillati</taxon>
        <taxon>Actinomycetota</taxon>
        <taxon>Actinomycetes</taxon>
        <taxon>Micrococcales</taxon>
        <taxon>Micrococcaceae</taxon>
        <taxon>Rothia</taxon>
    </lineage>
</organism>
<evidence type="ECO:0000313" key="1">
    <source>
        <dbReference type="EMBL" id="HIY94945.1"/>
    </source>
</evidence>
<name>A0A9D1ZSH8_9MICC</name>
<dbReference type="EMBL" id="DXCN01000039">
    <property type="protein sequence ID" value="HIY94945.1"/>
    <property type="molecule type" value="Genomic_DNA"/>
</dbReference>
<reference evidence="1" key="1">
    <citation type="journal article" date="2021" name="PeerJ">
        <title>Extensive microbial diversity within the chicken gut microbiome revealed by metagenomics and culture.</title>
        <authorList>
            <person name="Gilroy R."/>
            <person name="Ravi A."/>
            <person name="Getino M."/>
            <person name="Pursley I."/>
            <person name="Horton D.L."/>
            <person name="Alikhan N.F."/>
            <person name="Baker D."/>
            <person name="Gharbi K."/>
            <person name="Hall N."/>
            <person name="Watson M."/>
            <person name="Adriaenssens E.M."/>
            <person name="Foster-Nyarko E."/>
            <person name="Jarju S."/>
            <person name="Secka A."/>
            <person name="Antonio M."/>
            <person name="Oren A."/>
            <person name="Chaudhuri R.R."/>
            <person name="La Ragione R."/>
            <person name="Hildebrand F."/>
            <person name="Pallen M.J."/>
        </authorList>
    </citation>
    <scope>NUCLEOTIDE SEQUENCE</scope>
    <source>
        <strain evidence="1">ChiHjej12B11-9195</strain>
    </source>
</reference>
<protein>
    <submittedName>
        <fullName evidence="1">Uncharacterized protein</fullName>
    </submittedName>
</protein>